<name>A0A2P2CD73_9ZZZZ</name>
<feature type="region of interest" description="Disordered" evidence="1">
    <location>
        <begin position="177"/>
        <end position="210"/>
    </location>
</feature>
<feature type="region of interest" description="Disordered" evidence="1">
    <location>
        <begin position="136"/>
        <end position="163"/>
    </location>
</feature>
<reference evidence="2" key="1">
    <citation type="submission" date="2015-08" db="EMBL/GenBank/DDBJ databases">
        <authorList>
            <person name="Babu N.S."/>
            <person name="Beckwith C.J."/>
            <person name="Beseler K.G."/>
            <person name="Brison A."/>
            <person name="Carone J.V."/>
            <person name="Caskin T.P."/>
            <person name="Diamond M."/>
            <person name="Durham M.E."/>
            <person name="Foxe J.M."/>
            <person name="Go M."/>
            <person name="Henderson B.A."/>
            <person name="Jones I.B."/>
            <person name="McGettigan J.A."/>
            <person name="Micheletti S.J."/>
            <person name="Nasrallah M.E."/>
            <person name="Ortiz D."/>
            <person name="Piller C.R."/>
            <person name="Privatt S.R."/>
            <person name="Schneider S.L."/>
            <person name="Sharp S."/>
            <person name="Smith T.C."/>
            <person name="Stanton J.D."/>
            <person name="Ullery H.E."/>
            <person name="Wilson R.J."/>
            <person name="Serrano M.G."/>
            <person name="Buck G."/>
            <person name="Lee V."/>
            <person name="Wang Y."/>
            <person name="Carvalho R."/>
            <person name="Voegtly L."/>
            <person name="Shi R."/>
            <person name="Duckworth R."/>
            <person name="Johnson A."/>
            <person name="Loviza R."/>
            <person name="Walstead R."/>
            <person name="Shah Z."/>
            <person name="Kiflezghi M."/>
            <person name="Wade K."/>
            <person name="Ball S.L."/>
            <person name="Bradley K.W."/>
            <person name="Asai D.J."/>
            <person name="Bowman C.A."/>
            <person name="Russell D.A."/>
            <person name="Pope W.H."/>
            <person name="Jacobs-Sera D."/>
            <person name="Hendrix R.W."/>
            <person name="Hatfull G.F."/>
        </authorList>
    </citation>
    <scope>NUCLEOTIDE SEQUENCE</scope>
</reference>
<proteinExistence type="predicted"/>
<evidence type="ECO:0000256" key="1">
    <source>
        <dbReference type="SAM" id="MobiDB-lite"/>
    </source>
</evidence>
<dbReference type="EMBL" id="CZKB01000011">
    <property type="protein sequence ID" value="CUR59920.1"/>
    <property type="molecule type" value="Genomic_DNA"/>
</dbReference>
<organism evidence="2">
    <name type="scientific">metagenome</name>
    <dbReference type="NCBI Taxonomy" id="256318"/>
    <lineage>
        <taxon>unclassified sequences</taxon>
        <taxon>metagenomes</taxon>
    </lineage>
</organism>
<dbReference type="AlphaFoldDB" id="A0A2P2CD73"/>
<gene>
    <name evidence="2" type="ORF">NOCA1190167</name>
</gene>
<evidence type="ECO:0000313" key="2">
    <source>
        <dbReference type="EMBL" id="CUR59920.1"/>
    </source>
</evidence>
<protein>
    <submittedName>
        <fullName evidence="2">Uncharacterized protein</fullName>
    </submittedName>
</protein>
<accession>A0A2P2CD73</accession>
<sequence length="373" mass="38680">MPACLVVGRTRRADAGEDLPDRSHVPVEHPLDEGEELVGRPAVDRVRAQLPGEVLVVGAHAPGEREHHIEQPGHRLGGVEPGLQRAAVAVALEGAVGEVDPTVEPVVLDQHLVGLLGRQRGLAVHGRSELAAGAVEQHGRPGVGPAEPPALRPEGRHRDQLGPGVDGLVDLGGVHRGPGRRGLVGEHHDDVEVGPLGGEPAPGGPAEDQAEQVGTVGGVVALGERDQPSPLVVVEPVGEVELRHYVSLGGRVRTWATPRSTHTSSAWSSASASAATSSHPVMGRPRISIGLTLSPSNHCSASAGSARTIRDPWLAAATAMWPSTMNPSPPNILLEVTPGSPSSRSLMRCASASSYAMAESMRLGADNGAEQER</sequence>